<evidence type="ECO:0000313" key="4">
    <source>
        <dbReference type="Proteomes" id="UP000471745"/>
    </source>
</evidence>
<feature type="domain" description="N-acetyltransferase" evidence="2">
    <location>
        <begin position="4"/>
        <end position="150"/>
    </location>
</feature>
<proteinExistence type="predicted"/>
<gene>
    <name evidence="3" type="ORF">G3I18_01925</name>
</gene>
<comment type="caution">
    <text evidence="3">The sequence shown here is derived from an EMBL/GenBank/DDBJ whole genome shotgun (WGS) entry which is preliminary data.</text>
</comment>
<evidence type="ECO:0000259" key="2">
    <source>
        <dbReference type="PROSITE" id="PS51186"/>
    </source>
</evidence>
<reference evidence="3 4" key="1">
    <citation type="submission" date="2020-01" db="EMBL/GenBank/DDBJ databases">
        <title>Insect and environment-associated Actinomycetes.</title>
        <authorList>
            <person name="Currrie C."/>
            <person name="Chevrette M."/>
            <person name="Carlson C."/>
            <person name="Stubbendieck R."/>
            <person name="Wendt-Pienkowski E."/>
        </authorList>
    </citation>
    <scope>NUCLEOTIDE SEQUENCE [LARGE SCALE GENOMIC DNA]</scope>
    <source>
        <strain evidence="3 4">SID8189</strain>
    </source>
</reference>
<feature type="transmembrane region" description="Helical" evidence="1">
    <location>
        <begin position="344"/>
        <end position="360"/>
    </location>
</feature>
<keyword evidence="1" id="KW-0812">Transmembrane</keyword>
<feature type="transmembrane region" description="Helical" evidence="1">
    <location>
        <begin position="209"/>
        <end position="230"/>
    </location>
</feature>
<feature type="transmembrane region" description="Helical" evidence="1">
    <location>
        <begin position="307"/>
        <end position="324"/>
    </location>
</feature>
<keyword evidence="1" id="KW-1133">Transmembrane helix</keyword>
<organism evidence="3 4">
    <name type="scientific">Actinospica acidiphila</name>
    <dbReference type="NCBI Taxonomy" id="304899"/>
    <lineage>
        <taxon>Bacteria</taxon>
        <taxon>Bacillati</taxon>
        <taxon>Actinomycetota</taxon>
        <taxon>Actinomycetes</taxon>
        <taxon>Catenulisporales</taxon>
        <taxon>Actinospicaceae</taxon>
        <taxon>Actinospica</taxon>
    </lineage>
</organism>
<dbReference type="EMBL" id="JAAGNA010000067">
    <property type="protein sequence ID" value="NEC47350.1"/>
    <property type="molecule type" value="Genomic_DNA"/>
</dbReference>
<dbReference type="Pfam" id="PF00583">
    <property type="entry name" value="Acetyltransf_1"/>
    <property type="match status" value="1"/>
</dbReference>
<sequence>MAGWSTRAAVPADLGRLRSLLLESCQPSAIPSSPLLARSVAQGFVRILESEGDLLGCVVTERPSPGHVRVTVIAVRSSVRRQGVATRLLSETVKTPWASDTPLISALVGLEDTALMQLLLRSGFLGTRLMRGSGPRADVRVHFQHKSRVAYVDPDSRHLVPVNDYEQLAESLGPSDHAVTALVPLGDGLAFEIARFEQDDPATLQSGEAAAGIAFSGSVLAAITFLLGFAFSSTRFPDDVRLLLIGATFSTVLSLIVYASASGELARIRSNSFGKIMKWGNVLSEYGGVLPFLISLPVTYAQASDNPWTTMVLALVLSAAIAWYEQSEFSIAHRFRRSPSEITLMALTAISPTVGAGLVAANAVSWPWTTALVVTLTARTWLYLFRRGAEADVAERRQWQIR</sequence>
<evidence type="ECO:0000256" key="1">
    <source>
        <dbReference type="SAM" id="Phobius"/>
    </source>
</evidence>
<accession>A0A9X5CEN4</accession>
<evidence type="ECO:0000313" key="3">
    <source>
        <dbReference type="EMBL" id="NEC47350.1"/>
    </source>
</evidence>
<feature type="transmembrane region" description="Helical" evidence="1">
    <location>
        <begin position="366"/>
        <end position="385"/>
    </location>
</feature>
<dbReference type="InterPro" id="IPR016181">
    <property type="entry name" value="Acyl_CoA_acyltransferase"/>
</dbReference>
<dbReference type="PROSITE" id="PS51186">
    <property type="entry name" value="GNAT"/>
    <property type="match status" value="1"/>
</dbReference>
<dbReference type="AlphaFoldDB" id="A0A9X5CEN4"/>
<dbReference type="Gene3D" id="3.40.630.30">
    <property type="match status" value="1"/>
</dbReference>
<feature type="transmembrane region" description="Helical" evidence="1">
    <location>
        <begin position="282"/>
        <end position="301"/>
    </location>
</feature>
<dbReference type="Proteomes" id="UP000471745">
    <property type="component" value="Unassembled WGS sequence"/>
</dbReference>
<dbReference type="GO" id="GO:0016747">
    <property type="term" value="F:acyltransferase activity, transferring groups other than amino-acyl groups"/>
    <property type="evidence" value="ECO:0007669"/>
    <property type="project" value="InterPro"/>
</dbReference>
<dbReference type="InterPro" id="IPR000182">
    <property type="entry name" value="GNAT_dom"/>
</dbReference>
<keyword evidence="1" id="KW-0472">Membrane</keyword>
<dbReference type="SUPFAM" id="SSF55729">
    <property type="entry name" value="Acyl-CoA N-acyltransferases (Nat)"/>
    <property type="match status" value="1"/>
</dbReference>
<keyword evidence="4" id="KW-1185">Reference proteome</keyword>
<dbReference type="CDD" id="cd04301">
    <property type="entry name" value="NAT_SF"/>
    <property type="match status" value="1"/>
</dbReference>
<name>A0A9X5CEN4_9ACTN</name>
<protein>
    <submittedName>
        <fullName evidence="3">GNAT family N-acetyltransferase</fullName>
    </submittedName>
</protein>
<feature type="transmembrane region" description="Helical" evidence="1">
    <location>
        <begin position="242"/>
        <end position="261"/>
    </location>
</feature>